<dbReference type="EMBL" id="AYZE01000014">
    <property type="protein sequence ID" value="KRM91117.1"/>
    <property type="molecule type" value="Genomic_DNA"/>
</dbReference>
<protein>
    <recommendedName>
        <fullName evidence="3">DUF2922 domain-containing protein</fullName>
    </recommendedName>
</protein>
<name>A0A0R2CHB5_9LACO</name>
<dbReference type="RefSeq" id="WP_057829316.1">
    <property type="nucleotide sequence ID" value="NZ_AYZE01000014.1"/>
</dbReference>
<evidence type="ECO:0000313" key="2">
    <source>
        <dbReference type="Proteomes" id="UP000051131"/>
    </source>
</evidence>
<dbReference type="OrthoDB" id="2323347at2"/>
<sequence>MKQLDMVFGSQSGKTKSHFRLNYVNDNLDKDVIQKAMADLAELGIFINKTGEQIYSNPISAKYVETAETPIFE</sequence>
<accession>A0A0R2CHB5</accession>
<evidence type="ECO:0008006" key="3">
    <source>
        <dbReference type="Google" id="ProtNLM"/>
    </source>
</evidence>
<evidence type="ECO:0000313" key="1">
    <source>
        <dbReference type="EMBL" id="KRM91117.1"/>
    </source>
</evidence>
<dbReference type="Pfam" id="PF11148">
    <property type="entry name" value="DUF2922"/>
    <property type="match status" value="1"/>
</dbReference>
<organism evidence="1 2">
    <name type="scientific">Liquorilactobacillus cacaonum DSM 21116</name>
    <dbReference type="NCBI Taxonomy" id="1423729"/>
    <lineage>
        <taxon>Bacteria</taxon>
        <taxon>Bacillati</taxon>
        <taxon>Bacillota</taxon>
        <taxon>Bacilli</taxon>
        <taxon>Lactobacillales</taxon>
        <taxon>Lactobacillaceae</taxon>
        <taxon>Liquorilactobacillus</taxon>
    </lineage>
</organism>
<gene>
    <name evidence="1" type="ORF">FC80_GL001115</name>
</gene>
<dbReference type="STRING" id="1423729.FC80_GL001115"/>
<dbReference type="InterPro" id="IPR021321">
    <property type="entry name" value="DUF2922"/>
</dbReference>
<comment type="caution">
    <text evidence="1">The sequence shown here is derived from an EMBL/GenBank/DDBJ whole genome shotgun (WGS) entry which is preliminary data.</text>
</comment>
<dbReference type="AlphaFoldDB" id="A0A0R2CHB5"/>
<reference evidence="1 2" key="1">
    <citation type="journal article" date="2015" name="Genome Announc.">
        <title>Expanding the biotechnology potential of lactobacilli through comparative genomics of 213 strains and associated genera.</title>
        <authorList>
            <person name="Sun Z."/>
            <person name="Harris H.M."/>
            <person name="McCann A."/>
            <person name="Guo C."/>
            <person name="Argimon S."/>
            <person name="Zhang W."/>
            <person name="Yang X."/>
            <person name="Jeffery I.B."/>
            <person name="Cooney J.C."/>
            <person name="Kagawa T.F."/>
            <person name="Liu W."/>
            <person name="Song Y."/>
            <person name="Salvetti E."/>
            <person name="Wrobel A."/>
            <person name="Rasinkangas P."/>
            <person name="Parkhill J."/>
            <person name="Rea M.C."/>
            <person name="O'Sullivan O."/>
            <person name="Ritari J."/>
            <person name="Douillard F.P."/>
            <person name="Paul Ross R."/>
            <person name="Yang R."/>
            <person name="Briner A.E."/>
            <person name="Felis G.E."/>
            <person name="de Vos W.M."/>
            <person name="Barrangou R."/>
            <person name="Klaenhammer T.R."/>
            <person name="Caufield P.W."/>
            <person name="Cui Y."/>
            <person name="Zhang H."/>
            <person name="O'Toole P.W."/>
        </authorList>
    </citation>
    <scope>NUCLEOTIDE SEQUENCE [LARGE SCALE GENOMIC DNA]</scope>
    <source>
        <strain evidence="1 2">DSM 21116</strain>
    </source>
</reference>
<keyword evidence="2" id="KW-1185">Reference proteome</keyword>
<dbReference type="Proteomes" id="UP000051131">
    <property type="component" value="Unassembled WGS sequence"/>
</dbReference>
<proteinExistence type="predicted"/>
<dbReference type="PATRIC" id="fig|1423729.3.peg.1129"/>